<dbReference type="SUPFAM" id="SSF56436">
    <property type="entry name" value="C-type lectin-like"/>
    <property type="match status" value="1"/>
</dbReference>
<reference evidence="4" key="2">
    <citation type="submission" date="2015-02" db="UniProtKB">
        <authorList>
            <consortium name="EnsemblMetazoa"/>
        </authorList>
    </citation>
    <scope>IDENTIFICATION</scope>
</reference>
<dbReference type="PROSITE" id="PS50041">
    <property type="entry name" value="C_TYPE_LECTIN_2"/>
    <property type="match status" value="1"/>
</dbReference>
<dbReference type="InterPro" id="IPR016186">
    <property type="entry name" value="C-type_lectin-like/link_sf"/>
</dbReference>
<evidence type="ECO:0000256" key="2">
    <source>
        <dbReference type="SAM" id="Phobius"/>
    </source>
</evidence>
<keyword evidence="2" id="KW-0472">Membrane</keyword>
<name>T1J2G1_STRMM</name>
<keyword evidence="2" id="KW-0812">Transmembrane</keyword>
<feature type="transmembrane region" description="Helical" evidence="2">
    <location>
        <begin position="7"/>
        <end position="26"/>
    </location>
</feature>
<evidence type="ECO:0000313" key="4">
    <source>
        <dbReference type="EnsemblMetazoa" id="SMAR007751-PA"/>
    </source>
</evidence>
<keyword evidence="1" id="KW-1015">Disulfide bond</keyword>
<evidence type="ECO:0000259" key="3">
    <source>
        <dbReference type="PROSITE" id="PS50041"/>
    </source>
</evidence>
<dbReference type="InterPro" id="IPR018378">
    <property type="entry name" value="C-type_lectin_CS"/>
</dbReference>
<dbReference type="EnsemblMetazoa" id="SMAR007751-RA">
    <property type="protein sequence ID" value="SMAR007751-PA"/>
    <property type="gene ID" value="SMAR007751"/>
</dbReference>
<dbReference type="EMBL" id="JH431805">
    <property type="status" value="NOT_ANNOTATED_CDS"/>
    <property type="molecule type" value="Genomic_DNA"/>
</dbReference>
<organism evidence="4 5">
    <name type="scientific">Strigamia maritima</name>
    <name type="common">European centipede</name>
    <name type="synonym">Geophilus maritimus</name>
    <dbReference type="NCBI Taxonomy" id="126957"/>
    <lineage>
        <taxon>Eukaryota</taxon>
        <taxon>Metazoa</taxon>
        <taxon>Ecdysozoa</taxon>
        <taxon>Arthropoda</taxon>
        <taxon>Myriapoda</taxon>
        <taxon>Chilopoda</taxon>
        <taxon>Pleurostigmophora</taxon>
        <taxon>Geophilomorpha</taxon>
        <taxon>Linotaeniidae</taxon>
        <taxon>Strigamia</taxon>
    </lineage>
</organism>
<dbReference type="PhylomeDB" id="T1J2G1"/>
<dbReference type="Pfam" id="PF00059">
    <property type="entry name" value="Lectin_C"/>
    <property type="match status" value="1"/>
</dbReference>
<dbReference type="InterPro" id="IPR050111">
    <property type="entry name" value="C-type_lectin/snaclec_domain"/>
</dbReference>
<dbReference type="SMART" id="SM00034">
    <property type="entry name" value="CLECT"/>
    <property type="match status" value="1"/>
</dbReference>
<dbReference type="PROSITE" id="PS00615">
    <property type="entry name" value="C_TYPE_LECTIN_1"/>
    <property type="match status" value="1"/>
</dbReference>
<dbReference type="AlphaFoldDB" id="T1J2G1"/>
<feature type="domain" description="C-type lectin" evidence="3">
    <location>
        <begin position="54"/>
        <end position="173"/>
    </location>
</feature>
<dbReference type="InterPro" id="IPR016187">
    <property type="entry name" value="CTDL_fold"/>
</dbReference>
<dbReference type="Proteomes" id="UP000014500">
    <property type="component" value="Unassembled WGS sequence"/>
</dbReference>
<dbReference type="PANTHER" id="PTHR22803">
    <property type="entry name" value="MANNOSE, PHOSPHOLIPASE, LECTIN RECEPTOR RELATED"/>
    <property type="match status" value="1"/>
</dbReference>
<dbReference type="InterPro" id="IPR001304">
    <property type="entry name" value="C-type_lectin-like"/>
</dbReference>
<dbReference type="STRING" id="126957.T1J2G1"/>
<evidence type="ECO:0000313" key="5">
    <source>
        <dbReference type="Proteomes" id="UP000014500"/>
    </source>
</evidence>
<dbReference type="CDD" id="cd00037">
    <property type="entry name" value="CLECT"/>
    <property type="match status" value="1"/>
</dbReference>
<dbReference type="Gene3D" id="3.10.100.10">
    <property type="entry name" value="Mannose-Binding Protein A, subunit A"/>
    <property type="match status" value="1"/>
</dbReference>
<proteinExistence type="predicted"/>
<accession>T1J2G1</accession>
<dbReference type="OMA" id="IESHCIN"/>
<evidence type="ECO:0000256" key="1">
    <source>
        <dbReference type="ARBA" id="ARBA00023157"/>
    </source>
</evidence>
<keyword evidence="2" id="KW-1133">Transmembrane helix</keyword>
<dbReference type="HOGENOM" id="CLU_1456214_0_0_1"/>
<keyword evidence="5" id="KW-1185">Reference proteome</keyword>
<sequence>MRKCLKYNISAVIICCILGAIGIAYYRHCYLTSFVSKCEKCPRCRSGFVYFVPLKHSCYHFSSKNGTFLQGIAYCRNLMSDLVSIETKIESHCINYHLTGTNDLGLYWTSGVADFNRGNTRSFHWLSTGEAFTFTNWCPGQPDRWKENDFCILLITKCWNDVPCQGNYQFLCEYNLLFANFVTTNK</sequence>
<reference evidence="5" key="1">
    <citation type="submission" date="2011-05" db="EMBL/GenBank/DDBJ databases">
        <authorList>
            <person name="Richards S.R."/>
            <person name="Qu J."/>
            <person name="Jiang H."/>
            <person name="Jhangiani S.N."/>
            <person name="Agravi P."/>
            <person name="Goodspeed R."/>
            <person name="Gross S."/>
            <person name="Mandapat C."/>
            <person name="Jackson L."/>
            <person name="Mathew T."/>
            <person name="Pu L."/>
            <person name="Thornton R."/>
            <person name="Saada N."/>
            <person name="Wilczek-Boney K.B."/>
            <person name="Lee S."/>
            <person name="Kovar C."/>
            <person name="Wu Y."/>
            <person name="Scherer S.E."/>
            <person name="Worley K.C."/>
            <person name="Muzny D.M."/>
            <person name="Gibbs R."/>
        </authorList>
    </citation>
    <scope>NUCLEOTIDE SEQUENCE</scope>
    <source>
        <strain evidence="5">Brora</strain>
    </source>
</reference>
<protein>
    <recommendedName>
        <fullName evidence="3">C-type lectin domain-containing protein</fullName>
    </recommendedName>
</protein>